<sequence>MGRANPGIRFFSAETKGANTRALSLGGWARDWWLARVREANTLIHTLHTHRTTLARYR</sequence>
<dbReference type="InParanoid" id="A0A0C3KIQ2"/>
<accession>A0A0C3KIQ2</accession>
<keyword evidence="2" id="KW-1185">Reference proteome</keyword>
<evidence type="ECO:0000313" key="2">
    <source>
        <dbReference type="Proteomes" id="UP000054217"/>
    </source>
</evidence>
<dbReference type="AlphaFoldDB" id="A0A0C3KIQ2"/>
<dbReference type="Proteomes" id="UP000054217">
    <property type="component" value="Unassembled WGS sequence"/>
</dbReference>
<organism evidence="1 2">
    <name type="scientific">Pisolithus tinctorius Marx 270</name>
    <dbReference type="NCBI Taxonomy" id="870435"/>
    <lineage>
        <taxon>Eukaryota</taxon>
        <taxon>Fungi</taxon>
        <taxon>Dikarya</taxon>
        <taxon>Basidiomycota</taxon>
        <taxon>Agaricomycotina</taxon>
        <taxon>Agaricomycetes</taxon>
        <taxon>Agaricomycetidae</taxon>
        <taxon>Boletales</taxon>
        <taxon>Sclerodermatineae</taxon>
        <taxon>Pisolithaceae</taxon>
        <taxon>Pisolithus</taxon>
    </lineage>
</organism>
<gene>
    <name evidence="1" type="ORF">M404DRAFT_996311</name>
</gene>
<reference evidence="2" key="2">
    <citation type="submission" date="2015-01" db="EMBL/GenBank/DDBJ databases">
        <title>Evolutionary Origins and Diversification of the Mycorrhizal Mutualists.</title>
        <authorList>
            <consortium name="DOE Joint Genome Institute"/>
            <consortium name="Mycorrhizal Genomics Consortium"/>
            <person name="Kohler A."/>
            <person name="Kuo A."/>
            <person name="Nagy L.G."/>
            <person name="Floudas D."/>
            <person name="Copeland A."/>
            <person name="Barry K.W."/>
            <person name="Cichocki N."/>
            <person name="Veneault-Fourrey C."/>
            <person name="LaButti K."/>
            <person name="Lindquist E.A."/>
            <person name="Lipzen A."/>
            <person name="Lundell T."/>
            <person name="Morin E."/>
            <person name="Murat C."/>
            <person name="Riley R."/>
            <person name="Ohm R."/>
            <person name="Sun H."/>
            <person name="Tunlid A."/>
            <person name="Henrissat B."/>
            <person name="Grigoriev I.V."/>
            <person name="Hibbett D.S."/>
            <person name="Martin F."/>
        </authorList>
    </citation>
    <scope>NUCLEOTIDE SEQUENCE [LARGE SCALE GENOMIC DNA]</scope>
    <source>
        <strain evidence="2">Marx 270</strain>
    </source>
</reference>
<protein>
    <submittedName>
        <fullName evidence="1">Uncharacterized protein</fullName>
    </submittedName>
</protein>
<reference evidence="1 2" key="1">
    <citation type="submission" date="2014-04" db="EMBL/GenBank/DDBJ databases">
        <authorList>
            <consortium name="DOE Joint Genome Institute"/>
            <person name="Kuo A."/>
            <person name="Kohler A."/>
            <person name="Costa M.D."/>
            <person name="Nagy L.G."/>
            <person name="Floudas D."/>
            <person name="Copeland A."/>
            <person name="Barry K.W."/>
            <person name="Cichocki N."/>
            <person name="Veneault-Fourrey C."/>
            <person name="LaButti K."/>
            <person name="Lindquist E.A."/>
            <person name="Lipzen A."/>
            <person name="Lundell T."/>
            <person name="Morin E."/>
            <person name="Murat C."/>
            <person name="Sun H."/>
            <person name="Tunlid A."/>
            <person name="Henrissat B."/>
            <person name="Grigoriev I.V."/>
            <person name="Hibbett D.S."/>
            <person name="Martin F."/>
            <person name="Nordberg H.P."/>
            <person name="Cantor M.N."/>
            <person name="Hua S.X."/>
        </authorList>
    </citation>
    <scope>NUCLEOTIDE SEQUENCE [LARGE SCALE GENOMIC DNA]</scope>
    <source>
        <strain evidence="1 2">Marx 270</strain>
    </source>
</reference>
<evidence type="ECO:0000313" key="1">
    <source>
        <dbReference type="EMBL" id="KIO09467.1"/>
    </source>
</evidence>
<dbReference type="EMBL" id="KN831954">
    <property type="protein sequence ID" value="KIO09467.1"/>
    <property type="molecule type" value="Genomic_DNA"/>
</dbReference>
<name>A0A0C3KIQ2_PISTI</name>
<proteinExistence type="predicted"/>
<dbReference type="HOGENOM" id="CLU_2980038_0_0_1"/>